<name>A0ACB8TMU3_9APHY</name>
<keyword evidence="2" id="KW-1185">Reference proteome</keyword>
<protein>
    <submittedName>
        <fullName evidence="1">Uncharacterized protein</fullName>
    </submittedName>
</protein>
<evidence type="ECO:0000313" key="1">
    <source>
        <dbReference type="EMBL" id="KAI0083331.1"/>
    </source>
</evidence>
<proteinExistence type="predicted"/>
<gene>
    <name evidence="1" type="ORF">BDY19DRAFT_704747</name>
</gene>
<reference evidence="1" key="1">
    <citation type="journal article" date="2021" name="Environ. Microbiol.">
        <title>Gene family expansions and transcriptome signatures uncover fungal adaptations to wood decay.</title>
        <authorList>
            <person name="Hage H."/>
            <person name="Miyauchi S."/>
            <person name="Viragh M."/>
            <person name="Drula E."/>
            <person name="Min B."/>
            <person name="Chaduli D."/>
            <person name="Navarro D."/>
            <person name="Favel A."/>
            <person name="Norest M."/>
            <person name="Lesage-Meessen L."/>
            <person name="Balint B."/>
            <person name="Merenyi Z."/>
            <person name="de Eugenio L."/>
            <person name="Morin E."/>
            <person name="Martinez A.T."/>
            <person name="Baldrian P."/>
            <person name="Stursova M."/>
            <person name="Martinez M.J."/>
            <person name="Novotny C."/>
            <person name="Magnuson J.K."/>
            <person name="Spatafora J.W."/>
            <person name="Maurice S."/>
            <person name="Pangilinan J."/>
            <person name="Andreopoulos W."/>
            <person name="LaButti K."/>
            <person name="Hundley H."/>
            <person name="Na H."/>
            <person name="Kuo A."/>
            <person name="Barry K."/>
            <person name="Lipzen A."/>
            <person name="Henrissat B."/>
            <person name="Riley R."/>
            <person name="Ahrendt S."/>
            <person name="Nagy L.G."/>
            <person name="Grigoriev I.V."/>
            <person name="Martin F."/>
            <person name="Rosso M.N."/>
        </authorList>
    </citation>
    <scope>NUCLEOTIDE SEQUENCE</scope>
    <source>
        <strain evidence="1">CBS 384.51</strain>
    </source>
</reference>
<comment type="caution">
    <text evidence="1">The sequence shown here is derived from an EMBL/GenBank/DDBJ whole genome shotgun (WGS) entry which is preliminary data.</text>
</comment>
<sequence>MNTCACCLAISRYQHVYNDPAQPPERRWTETRFICSSRGQYIPEGFPWKLYEIGSFLSPSPQLPGVPLFEDYGTSRPEFQSCYKDQRIVLEISEVPPLLTDTPRILSYFSSYDDPTSHIPHPTSHIPHPSYSLAPHSSLSALLILKAPAYTRLHAVLLLPCLLLTARRLIHLRAQKAL</sequence>
<organism evidence="1 2">
    <name type="scientific">Irpex rosettiformis</name>
    <dbReference type="NCBI Taxonomy" id="378272"/>
    <lineage>
        <taxon>Eukaryota</taxon>
        <taxon>Fungi</taxon>
        <taxon>Dikarya</taxon>
        <taxon>Basidiomycota</taxon>
        <taxon>Agaricomycotina</taxon>
        <taxon>Agaricomycetes</taxon>
        <taxon>Polyporales</taxon>
        <taxon>Irpicaceae</taxon>
        <taxon>Irpex</taxon>
    </lineage>
</organism>
<dbReference type="EMBL" id="MU274972">
    <property type="protein sequence ID" value="KAI0083331.1"/>
    <property type="molecule type" value="Genomic_DNA"/>
</dbReference>
<evidence type="ECO:0000313" key="2">
    <source>
        <dbReference type="Proteomes" id="UP001055072"/>
    </source>
</evidence>
<dbReference type="Proteomes" id="UP001055072">
    <property type="component" value="Unassembled WGS sequence"/>
</dbReference>
<accession>A0ACB8TMU3</accession>